<organism evidence="1 2">
    <name type="scientific">Cucurbitaria berberidis CBS 394.84</name>
    <dbReference type="NCBI Taxonomy" id="1168544"/>
    <lineage>
        <taxon>Eukaryota</taxon>
        <taxon>Fungi</taxon>
        <taxon>Dikarya</taxon>
        <taxon>Ascomycota</taxon>
        <taxon>Pezizomycotina</taxon>
        <taxon>Dothideomycetes</taxon>
        <taxon>Pleosporomycetidae</taxon>
        <taxon>Pleosporales</taxon>
        <taxon>Pleosporineae</taxon>
        <taxon>Cucurbitariaceae</taxon>
        <taxon>Cucurbitaria</taxon>
    </lineage>
</organism>
<dbReference type="GeneID" id="63855156"/>
<dbReference type="RefSeq" id="XP_040789348.1">
    <property type="nucleotide sequence ID" value="XM_040937906.1"/>
</dbReference>
<evidence type="ECO:0000313" key="2">
    <source>
        <dbReference type="Proteomes" id="UP000800039"/>
    </source>
</evidence>
<protein>
    <submittedName>
        <fullName evidence="1">Uncharacterized protein</fullName>
    </submittedName>
</protein>
<dbReference type="OrthoDB" id="4367377at2759"/>
<reference evidence="1" key="1">
    <citation type="submission" date="2020-01" db="EMBL/GenBank/DDBJ databases">
        <authorList>
            <consortium name="DOE Joint Genome Institute"/>
            <person name="Haridas S."/>
            <person name="Albert R."/>
            <person name="Binder M."/>
            <person name="Bloem J."/>
            <person name="Labutti K."/>
            <person name="Salamov A."/>
            <person name="Andreopoulos B."/>
            <person name="Baker S.E."/>
            <person name="Barry K."/>
            <person name="Bills G."/>
            <person name="Bluhm B.H."/>
            <person name="Cannon C."/>
            <person name="Castanera R."/>
            <person name="Culley D.E."/>
            <person name="Daum C."/>
            <person name="Ezra D."/>
            <person name="Gonzalez J.B."/>
            <person name="Henrissat B."/>
            <person name="Kuo A."/>
            <person name="Liang C."/>
            <person name="Lipzen A."/>
            <person name="Lutzoni F."/>
            <person name="Magnuson J."/>
            <person name="Mondo S."/>
            <person name="Nolan M."/>
            <person name="Ohm R."/>
            <person name="Pangilinan J."/>
            <person name="Park H.-J."/>
            <person name="Ramirez L."/>
            <person name="Alfaro M."/>
            <person name="Sun H."/>
            <person name="Tritt A."/>
            <person name="Yoshinaga Y."/>
            <person name="Zwiers L.-H."/>
            <person name="Turgeon B.G."/>
            <person name="Goodwin S.B."/>
            <person name="Spatafora J.W."/>
            <person name="Crous P.W."/>
            <person name="Grigoriev I.V."/>
        </authorList>
    </citation>
    <scope>NUCLEOTIDE SEQUENCE</scope>
    <source>
        <strain evidence="1">CBS 394.84</strain>
    </source>
</reference>
<keyword evidence="2" id="KW-1185">Reference proteome</keyword>
<evidence type="ECO:0000313" key="1">
    <source>
        <dbReference type="EMBL" id="KAF1846785.1"/>
    </source>
</evidence>
<dbReference type="AlphaFoldDB" id="A0A9P4L983"/>
<sequence length="219" mass="24104">MPVLHHSTVDNILQTGIHYCLVSNSFICNSHFSSNSILCVIAAACLSGRKIGCHLQDSKWSDISLKLKQLFFAIVHTDLPIHQWGATTTCMPGAHICCSRGSQFGFTFSQPFFIGTFLDYLTPALDPNAGYGLIGASFLIYSSIATSIALTCNYNNRLRLTVRSILVPWVPIRTDMACIEAADNNAELTLMSTDLECIRTGFRTLYELWASLIQVALAT</sequence>
<proteinExistence type="predicted"/>
<comment type="caution">
    <text evidence="1">The sequence shown here is derived from an EMBL/GenBank/DDBJ whole genome shotgun (WGS) entry which is preliminary data.</text>
</comment>
<accession>A0A9P4L983</accession>
<name>A0A9P4L983_9PLEO</name>
<dbReference type="EMBL" id="ML976616">
    <property type="protein sequence ID" value="KAF1846785.1"/>
    <property type="molecule type" value="Genomic_DNA"/>
</dbReference>
<dbReference type="Proteomes" id="UP000800039">
    <property type="component" value="Unassembled WGS sequence"/>
</dbReference>
<gene>
    <name evidence="1" type="ORF">K460DRAFT_417804</name>
</gene>